<feature type="domain" description="DUF305" evidence="2">
    <location>
        <begin position="48"/>
        <end position="191"/>
    </location>
</feature>
<dbReference type="PANTHER" id="PTHR36933:SF1">
    <property type="entry name" value="SLL0788 PROTEIN"/>
    <property type="match status" value="1"/>
</dbReference>
<accession>A0A7I7X914</accession>
<feature type="signal peptide" evidence="1">
    <location>
        <begin position="1"/>
        <end position="20"/>
    </location>
</feature>
<protein>
    <recommendedName>
        <fullName evidence="2">DUF305 domain-containing protein</fullName>
    </recommendedName>
</protein>
<gene>
    <name evidence="3" type="ORF">MMAD_04710</name>
</gene>
<organism evidence="3 4">
    <name type="scientific">Mycolicibacterium madagascariense</name>
    <dbReference type="NCBI Taxonomy" id="212765"/>
    <lineage>
        <taxon>Bacteria</taxon>
        <taxon>Bacillati</taxon>
        <taxon>Actinomycetota</taxon>
        <taxon>Actinomycetes</taxon>
        <taxon>Mycobacteriales</taxon>
        <taxon>Mycobacteriaceae</taxon>
        <taxon>Mycolicibacterium</taxon>
    </lineage>
</organism>
<keyword evidence="4" id="KW-1185">Reference proteome</keyword>
<dbReference type="RefSeq" id="WP_163731997.1">
    <property type="nucleotide sequence ID" value="NZ_AP022610.1"/>
</dbReference>
<evidence type="ECO:0000313" key="4">
    <source>
        <dbReference type="Proteomes" id="UP000466517"/>
    </source>
</evidence>
<reference evidence="3 4" key="1">
    <citation type="journal article" date="2019" name="Emerg. Microbes Infect.">
        <title>Comprehensive subspecies identification of 175 nontuberculous mycobacteria species based on 7547 genomic profiles.</title>
        <authorList>
            <person name="Matsumoto Y."/>
            <person name="Kinjo T."/>
            <person name="Motooka D."/>
            <person name="Nabeya D."/>
            <person name="Jung N."/>
            <person name="Uechi K."/>
            <person name="Horii T."/>
            <person name="Iida T."/>
            <person name="Fujita J."/>
            <person name="Nakamura S."/>
        </authorList>
    </citation>
    <scope>NUCLEOTIDE SEQUENCE [LARGE SCALE GENOMIC DNA]</scope>
    <source>
        <strain evidence="3 4">JCM 13574</strain>
    </source>
</reference>
<proteinExistence type="predicted"/>
<dbReference type="AlphaFoldDB" id="A0A7I7X914"/>
<dbReference type="InterPro" id="IPR012347">
    <property type="entry name" value="Ferritin-like"/>
</dbReference>
<dbReference type="Pfam" id="PF03713">
    <property type="entry name" value="DUF305"/>
    <property type="match status" value="1"/>
</dbReference>
<evidence type="ECO:0000256" key="1">
    <source>
        <dbReference type="SAM" id="SignalP"/>
    </source>
</evidence>
<evidence type="ECO:0000259" key="2">
    <source>
        <dbReference type="Pfam" id="PF03713"/>
    </source>
</evidence>
<dbReference type="InterPro" id="IPR005183">
    <property type="entry name" value="DUF305_CopM-like"/>
</dbReference>
<name>A0A7I7X914_9MYCO</name>
<keyword evidence="1" id="KW-0732">Signal</keyword>
<feature type="chain" id="PRO_5029663156" description="DUF305 domain-containing protein" evidence="1">
    <location>
        <begin position="21"/>
        <end position="193"/>
    </location>
</feature>
<dbReference type="Gene3D" id="1.20.1260.10">
    <property type="match status" value="1"/>
</dbReference>
<dbReference type="PROSITE" id="PS51257">
    <property type="entry name" value="PROKAR_LIPOPROTEIN"/>
    <property type="match status" value="1"/>
</dbReference>
<sequence length="193" mass="20048">MKPSTVLVAAITAVLVSACAAHDSDGPAAHDQGGASTSAAAVVNDAADVTFATDMIPHHQQAVAMAGLVPSRSSNPAVVTLASKIAAAQGPEIETMRSFLAQWGHPDAGHQDMSGMQMQGMVDDATMTRLESLRGQEFDTLFLQSMIGHHEGAIAMAKTELANGANADAKNLAQQIVTAQQAEIDQMQQMLKG</sequence>
<dbReference type="PANTHER" id="PTHR36933">
    <property type="entry name" value="SLL0788 PROTEIN"/>
    <property type="match status" value="1"/>
</dbReference>
<dbReference type="EMBL" id="AP022610">
    <property type="protein sequence ID" value="BBZ26176.1"/>
    <property type="molecule type" value="Genomic_DNA"/>
</dbReference>
<dbReference type="KEGG" id="mmag:MMAD_04710"/>
<evidence type="ECO:0000313" key="3">
    <source>
        <dbReference type="EMBL" id="BBZ26176.1"/>
    </source>
</evidence>
<dbReference type="Proteomes" id="UP000466517">
    <property type="component" value="Chromosome"/>
</dbReference>